<comment type="caution">
    <text evidence="1">The sequence shown here is derived from an EMBL/GenBank/DDBJ whole genome shotgun (WGS) entry which is preliminary data.</text>
</comment>
<keyword evidence="2" id="KW-1185">Reference proteome</keyword>
<dbReference type="EMBL" id="MNPL01020526">
    <property type="protein sequence ID" value="OQR69549.1"/>
    <property type="molecule type" value="Genomic_DNA"/>
</dbReference>
<evidence type="ECO:0000313" key="2">
    <source>
        <dbReference type="Proteomes" id="UP000192247"/>
    </source>
</evidence>
<organism evidence="1 2">
    <name type="scientific">Tropilaelaps mercedesae</name>
    <dbReference type="NCBI Taxonomy" id="418985"/>
    <lineage>
        <taxon>Eukaryota</taxon>
        <taxon>Metazoa</taxon>
        <taxon>Ecdysozoa</taxon>
        <taxon>Arthropoda</taxon>
        <taxon>Chelicerata</taxon>
        <taxon>Arachnida</taxon>
        <taxon>Acari</taxon>
        <taxon>Parasitiformes</taxon>
        <taxon>Mesostigmata</taxon>
        <taxon>Gamasina</taxon>
        <taxon>Dermanyssoidea</taxon>
        <taxon>Laelapidae</taxon>
        <taxon>Tropilaelaps</taxon>
    </lineage>
</organism>
<gene>
    <name evidence="1" type="ORF">BIW11_04349</name>
</gene>
<dbReference type="InParanoid" id="A0A1V9X7K0"/>
<protein>
    <submittedName>
        <fullName evidence="1">Uncharacterized protein</fullName>
    </submittedName>
</protein>
<reference evidence="1 2" key="1">
    <citation type="journal article" date="2017" name="Gigascience">
        <title>Draft genome of the honey bee ectoparasitic mite, Tropilaelaps mercedesae, is shaped by the parasitic life history.</title>
        <authorList>
            <person name="Dong X."/>
            <person name="Armstrong S.D."/>
            <person name="Xia D."/>
            <person name="Makepeace B.L."/>
            <person name="Darby A.C."/>
            <person name="Kadowaki T."/>
        </authorList>
    </citation>
    <scope>NUCLEOTIDE SEQUENCE [LARGE SCALE GENOMIC DNA]</scope>
    <source>
        <strain evidence="1">Wuxi-XJTLU</strain>
    </source>
</reference>
<sequence>MCTTTSTTVRSHTQILPLPSMVFSHRPPHRNVYRFLEQAKRPLRGGRLKSANWRAASSHPSSPKVVVFRLSVLFGRTMTVVTGQTLGTKSKHPFNEGWEQKNCGESNCLRRASFTRHKIVSQNSRNGHTIEKVGHGENI</sequence>
<evidence type="ECO:0000313" key="1">
    <source>
        <dbReference type="EMBL" id="OQR69549.1"/>
    </source>
</evidence>
<dbReference type="Proteomes" id="UP000192247">
    <property type="component" value="Unassembled WGS sequence"/>
</dbReference>
<name>A0A1V9X7K0_9ACAR</name>
<accession>A0A1V9X7K0</accession>
<dbReference type="AlphaFoldDB" id="A0A1V9X7K0"/>
<proteinExistence type="predicted"/>